<comment type="caution">
    <text evidence="2">The sequence shown here is derived from an EMBL/GenBank/DDBJ whole genome shotgun (WGS) entry which is preliminary data.</text>
</comment>
<proteinExistence type="predicted"/>
<evidence type="ECO:0000313" key="2">
    <source>
        <dbReference type="EMBL" id="KAJ1163348.1"/>
    </source>
</evidence>
<evidence type="ECO:0000256" key="1">
    <source>
        <dbReference type="SAM" id="MobiDB-lite"/>
    </source>
</evidence>
<evidence type="ECO:0000313" key="3">
    <source>
        <dbReference type="Proteomes" id="UP001066276"/>
    </source>
</evidence>
<dbReference type="Proteomes" id="UP001066276">
    <property type="component" value="Chromosome 4_2"/>
</dbReference>
<dbReference type="AlphaFoldDB" id="A0AAV7SGY5"/>
<dbReference type="EMBL" id="JANPWB010000008">
    <property type="protein sequence ID" value="KAJ1163348.1"/>
    <property type="molecule type" value="Genomic_DNA"/>
</dbReference>
<name>A0AAV7SGY5_PLEWA</name>
<protein>
    <submittedName>
        <fullName evidence="2">Uncharacterized protein</fullName>
    </submittedName>
</protein>
<feature type="region of interest" description="Disordered" evidence="1">
    <location>
        <begin position="49"/>
        <end position="78"/>
    </location>
</feature>
<sequence>MGPGSAGQDGAGEAAYSLLLTLPPLQLGYRCLLVAQAAWAMWLRHCEMEGEEEPGRAPGNRVARRRGEARERLGEKQGVGAESVLRSLSATSWAGT</sequence>
<feature type="compositionally biased region" description="Basic and acidic residues" evidence="1">
    <location>
        <begin position="65"/>
        <end position="75"/>
    </location>
</feature>
<accession>A0AAV7SGY5</accession>
<gene>
    <name evidence="2" type="ORF">NDU88_003807</name>
</gene>
<organism evidence="2 3">
    <name type="scientific">Pleurodeles waltl</name>
    <name type="common">Iberian ribbed newt</name>
    <dbReference type="NCBI Taxonomy" id="8319"/>
    <lineage>
        <taxon>Eukaryota</taxon>
        <taxon>Metazoa</taxon>
        <taxon>Chordata</taxon>
        <taxon>Craniata</taxon>
        <taxon>Vertebrata</taxon>
        <taxon>Euteleostomi</taxon>
        <taxon>Amphibia</taxon>
        <taxon>Batrachia</taxon>
        <taxon>Caudata</taxon>
        <taxon>Salamandroidea</taxon>
        <taxon>Salamandridae</taxon>
        <taxon>Pleurodelinae</taxon>
        <taxon>Pleurodeles</taxon>
    </lineage>
</organism>
<keyword evidence="3" id="KW-1185">Reference proteome</keyword>
<reference evidence="2" key="1">
    <citation type="journal article" date="2022" name="bioRxiv">
        <title>Sequencing and chromosome-scale assembly of the giantPleurodeles waltlgenome.</title>
        <authorList>
            <person name="Brown T."/>
            <person name="Elewa A."/>
            <person name="Iarovenko S."/>
            <person name="Subramanian E."/>
            <person name="Araus A.J."/>
            <person name="Petzold A."/>
            <person name="Susuki M."/>
            <person name="Suzuki K.-i.T."/>
            <person name="Hayashi T."/>
            <person name="Toyoda A."/>
            <person name="Oliveira C."/>
            <person name="Osipova E."/>
            <person name="Leigh N.D."/>
            <person name="Simon A."/>
            <person name="Yun M.H."/>
        </authorList>
    </citation>
    <scope>NUCLEOTIDE SEQUENCE</scope>
    <source>
        <strain evidence="2">20211129_DDA</strain>
        <tissue evidence="2">Liver</tissue>
    </source>
</reference>